<accession>F0JC71</accession>
<keyword evidence="3 4" id="KW-0067">ATP-binding</keyword>
<protein>
    <recommendedName>
        <fullName evidence="5">ATP-grasp domain-containing protein</fullName>
    </recommendedName>
</protein>
<dbReference type="PANTHER" id="PTHR43585:SF2">
    <property type="entry name" value="ATP-GRASP ENZYME FSQD"/>
    <property type="match status" value="1"/>
</dbReference>
<dbReference type="HOGENOM" id="CLU_052967_4_0_7"/>
<proteinExistence type="predicted"/>
<dbReference type="GO" id="GO:0016874">
    <property type="term" value="F:ligase activity"/>
    <property type="evidence" value="ECO:0007669"/>
    <property type="project" value="UniProtKB-KW"/>
</dbReference>
<dbReference type="InterPro" id="IPR013815">
    <property type="entry name" value="ATP_grasp_subdomain_1"/>
</dbReference>
<dbReference type="SMR" id="F0JC71"/>
<dbReference type="RefSeq" id="WP_014323070.1">
    <property type="nucleotide sequence ID" value="NC_016803.1"/>
</dbReference>
<evidence type="ECO:0000313" key="6">
    <source>
        <dbReference type="EMBL" id="EGB15644.1"/>
    </source>
</evidence>
<keyword evidence="2 4" id="KW-0547">Nucleotide-binding</keyword>
<dbReference type="InterPro" id="IPR011761">
    <property type="entry name" value="ATP-grasp"/>
</dbReference>
<evidence type="ECO:0000256" key="2">
    <source>
        <dbReference type="ARBA" id="ARBA00022741"/>
    </source>
</evidence>
<dbReference type="Gene3D" id="3.40.50.20">
    <property type="match status" value="1"/>
</dbReference>
<dbReference type="KEGG" id="ddn:DND132_2441"/>
<gene>
    <name evidence="6" type="ORF">DND132_2441</name>
</gene>
<evidence type="ECO:0000313" key="7">
    <source>
        <dbReference type="Proteomes" id="UP000007845"/>
    </source>
</evidence>
<keyword evidence="1" id="KW-0436">Ligase</keyword>
<dbReference type="SUPFAM" id="SSF56059">
    <property type="entry name" value="Glutathione synthetase ATP-binding domain-like"/>
    <property type="match status" value="1"/>
</dbReference>
<dbReference type="Proteomes" id="UP000007845">
    <property type="component" value="Chromosome"/>
</dbReference>
<dbReference type="STRING" id="641491.DND132_2441"/>
<dbReference type="EMBL" id="CP003220">
    <property type="protein sequence ID" value="EGB15644.1"/>
    <property type="molecule type" value="Genomic_DNA"/>
</dbReference>
<dbReference type="AlphaFoldDB" id="F0JC71"/>
<keyword evidence="7" id="KW-1185">Reference proteome</keyword>
<dbReference type="Pfam" id="PF21360">
    <property type="entry name" value="PylC-like_N"/>
    <property type="match status" value="1"/>
</dbReference>
<dbReference type="NCBIfam" id="NF009402">
    <property type="entry name" value="PRK12767.1-1"/>
    <property type="match status" value="1"/>
</dbReference>
<dbReference type="GO" id="GO:0005524">
    <property type="term" value="F:ATP binding"/>
    <property type="evidence" value="ECO:0007669"/>
    <property type="project" value="UniProtKB-UniRule"/>
</dbReference>
<dbReference type="eggNOG" id="COG0189">
    <property type="taxonomic scope" value="Bacteria"/>
</dbReference>
<dbReference type="InterPro" id="IPR052032">
    <property type="entry name" value="ATP-dep_AA_Ligase"/>
</dbReference>
<dbReference type="GO" id="GO:0046872">
    <property type="term" value="F:metal ion binding"/>
    <property type="evidence" value="ECO:0007669"/>
    <property type="project" value="InterPro"/>
</dbReference>
<dbReference type="OrthoDB" id="9765608at2"/>
<organism evidence="6 7">
    <name type="scientific">Pseudodesulfovibrio mercurii</name>
    <dbReference type="NCBI Taxonomy" id="641491"/>
    <lineage>
        <taxon>Bacteria</taxon>
        <taxon>Pseudomonadati</taxon>
        <taxon>Thermodesulfobacteriota</taxon>
        <taxon>Desulfovibrionia</taxon>
        <taxon>Desulfovibrionales</taxon>
        <taxon>Desulfovibrionaceae</taxon>
    </lineage>
</organism>
<dbReference type="InterPro" id="IPR048764">
    <property type="entry name" value="PylC_N"/>
</dbReference>
<evidence type="ECO:0000256" key="4">
    <source>
        <dbReference type="PROSITE-ProRule" id="PRU00409"/>
    </source>
</evidence>
<evidence type="ECO:0000256" key="3">
    <source>
        <dbReference type="ARBA" id="ARBA00022840"/>
    </source>
</evidence>
<dbReference type="Gene3D" id="3.30.1490.20">
    <property type="entry name" value="ATP-grasp fold, A domain"/>
    <property type="match status" value="1"/>
</dbReference>
<evidence type="ECO:0000256" key="1">
    <source>
        <dbReference type="ARBA" id="ARBA00022598"/>
    </source>
</evidence>
<name>F0JC71_9BACT</name>
<dbReference type="Pfam" id="PF15632">
    <property type="entry name" value="ATPgrasp_Ter"/>
    <property type="match status" value="1"/>
</dbReference>
<feature type="domain" description="ATP-grasp" evidence="5">
    <location>
        <begin position="127"/>
        <end position="329"/>
    </location>
</feature>
<dbReference type="Gene3D" id="3.30.470.20">
    <property type="entry name" value="ATP-grasp fold, B domain"/>
    <property type="match status" value="1"/>
</dbReference>
<evidence type="ECO:0000259" key="5">
    <source>
        <dbReference type="PROSITE" id="PS50975"/>
    </source>
</evidence>
<dbReference type="PANTHER" id="PTHR43585">
    <property type="entry name" value="FUMIPYRROLE BIOSYNTHESIS PROTEIN C"/>
    <property type="match status" value="1"/>
</dbReference>
<reference evidence="6 7" key="1">
    <citation type="journal article" date="2011" name="J. Bacteriol.">
        <title>Genome sequence of the mercury-methylating strain Desulfovibrio desulfuricans ND132.</title>
        <authorList>
            <person name="Brown S.D."/>
            <person name="Gilmour C.C."/>
            <person name="Kucken A.M."/>
            <person name="Wall J.D."/>
            <person name="Elias D.A."/>
            <person name="Brandt C.C."/>
            <person name="Podar M."/>
            <person name="Chertkov O."/>
            <person name="Held B."/>
            <person name="Bruce D.C."/>
            <person name="Detter J.C."/>
            <person name="Tapia R."/>
            <person name="Han C.S."/>
            <person name="Goodwin L.A."/>
            <person name="Cheng J.F."/>
            <person name="Pitluck S."/>
            <person name="Woyke T."/>
            <person name="Mikhailova N."/>
            <person name="Ivanova N.N."/>
            <person name="Han J."/>
            <person name="Lucas S."/>
            <person name="Lapidus A.L."/>
            <person name="Land M.L."/>
            <person name="Hauser L.J."/>
            <person name="Palumbo A.V."/>
        </authorList>
    </citation>
    <scope>NUCLEOTIDE SEQUENCE [LARGE SCALE GENOMIC DNA]</scope>
    <source>
        <strain evidence="6 7">ND132</strain>
    </source>
</reference>
<dbReference type="PROSITE" id="PS50975">
    <property type="entry name" value="ATP_GRASP"/>
    <property type="match status" value="1"/>
</dbReference>
<sequence>MSSPSSPKGPCVLVTGTGGGGLGEQLVKALRLAATPYRVVAADITPLSTGLARGDEHVILPPAGADDYLEALLAACRRHGAEVVLPGSEAELKVLSARRAEVAAAGLFLPVNASSVIERCMDKLALSRALDELGVKGPRYVRVTSPDDVRDLPVFPMVFKPSTGTGGSADTFIVQTPAEARTIAEYLCAIRPEFIAQEYVGRYDREYTVGVLSDMDGNFLNSIALRRHTWTSLGCRMRVPNRTGRAELGETLVISSGISQGDIGPFPEVCGPCEKIAAALGSRGPCNIQLRLVDGEIYLFEINPRFSGTTSLRALAGFNEPDVLIRKHVLGEAVEPRFPYESGVIMRRLEESLVAPGQTQPKE</sequence>